<evidence type="ECO:0008006" key="3">
    <source>
        <dbReference type="Google" id="ProtNLM"/>
    </source>
</evidence>
<evidence type="ECO:0000313" key="1">
    <source>
        <dbReference type="EMBL" id="QNE78790.1"/>
    </source>
</evidence>
<protein>
    <recommendedName>
        <fullName evidence="3">LLM class flavin-dependent oxidoreductase</fullName>
    </recommendedName>
</protein>
<accession>A0A7G7BTX5</accession>
<gene>
    <name evidence="1" type="ORF">F0344_33045</name>
</gene>
<dbReference type="EMBL" id="CP045702">
    <property type="protein sequence ID" value="QNE78790.1"/>
    <property type="molecule type" value="Genomic_DNA"/>
</dbReference>
<evidence type="ECO:0000313" key="2">
    <source>
        <dbReference type="Proteomes" id="UP000515307"/>
    </source>
</evidence>
<sequence>MAELALAWTLEQVRRRPAALRKAGVTHSVLAPVGDDPVAALTSLAPVL</sequence>
<dbReference type="AlphaFoldDB" id="A0A7G7BTX5"/>
<name>A0A7G7BTX5_9ACTN</name>
<dbReference type="RefSeq" id="WP_185302249.1">
    <property type="nucleotide sequence ID" value="NZ_CP045702.1"/>
</dbReference>
<dbReference type="KEGG" id="sfiy:F0344_33045"/>
<reference evidence="2" key="1">
    <citation type="submission" date="2019-10" db="EMBL/GenBank/DDBJ databases">
        <title>Antimicrobial potential of Antarctic Bacteria.</title>
        <authorList>
            <person name="Benaud N."/>
            <person name="Edwards R.J."/>
            <person name="Ferrari B.C."/>
        </authorList>
    </citation>
    <scope>NUCLEOTIDE SEQUENCE [LARGE SCALE GENOMIC DNA]</scope>
    <source>
        <strain evidence="2">NBSH44</strain>
    </source>
</reference>
<proteinExistence type="predicted"/>
<organism evidence="1 2">
    <name type="scientific">Streptomyces finlayi</name>
    <dbReference type="NCBI Taxonomy" id="67296"/>
    <lineage>
        <taxon>Bacteria</taxon>
        <taxon>Bacillati</taxon>
        <taxon>Actinomycetota</taxon>
        <taxon>Actinomycetes</taxon>
        <taxon>Kitasatosporales</taxon>
        <taxon>Streptomycetaceae</taxon>
        <taxon>Streptomyces</taxon>
    </lineage>
</organism>
<keyword evidence="2" id="KW-1185">Reference proteome</keyword>
<dbReference type="Proteomes" id="UP000515307">
    <property type="component" value="Chromosome"/>
</dbReference>